<gene>
    <name evidence="2" type="ORF">M2283_002671</name>
</gene>
<reference evidence="2 3" key="1">
    <citation type="submission" date="2023-04" db="EMBL/GenBank/DDBJ databases">
        <title>Forest soil microbial communities from Buena Vista Peninsula, Colon Province, Panama.</title>
        <authorList>
            <person name="Bouskill N."/>
        </authorList>
    </citation>
    <scope>NUCLEOTIDE SEQUENCE [LARGE SCALE GENOMIC DNA]</scope>
    <source>
        <strain evidence="2 3">GGS1</strain>
    </source>
</reference>
<dbReference type="InterPro" id="IPR002734">
    <property type="entry name" value="RibDG_C"/>
</dbReference>
<dbReference type="InterPro" id="IPR050765">
    <property type="entry name" value="Riboflavin_Biosynth_HTPR"/>
</dbReference>
<organism evidence="2 3">
    <name type="scientific">Streptomyces pseudovenezuelae</name>
    <dbReference type="NCBI Taxonomy" id="67350"/>
    <lineage>
        <taxon>Bacteria</taxon>
        <taxon>Bacillati</taxon>
        <taxon>Actinomycetota</taxon>
        <taxon>Actinomycetes</taxon>
        <taxon>Kitasatosporales</taxon>
        <taxon>Streptomycetaceae</taxon>
        <taxon>Streptomyces</taxon>
        <taxon>Streptomyces aurantiacus group</taxon>
    </lineage>
</organism>
<evidence type="ECO:0000259" key="1">
    <source>
        <dbReference type="Pfam" id="PF01872"/>
    </source>
</evidence>
<proteinExistence type="predicted"/>
<dbReference type="PANTHER" id="PTHR38011">
    <property type="entry name" value="DIHYDROFOLATE REDUCTASE FAMILY PROTEIN (AFU_ORTHOLOGUE AFUA_8G06820)"/>
    <property type="match status" value="1"/>
</dbReference>
<dbReference type="Gene3D" id="3.40.430.10">
    <property type="entry name" value="Dihydrofolate Reductase, subunit A"/>
    <property type="match status" value="1"/>
</dbReference>
<sequence>MTAPVTVTADMAISLDGYIAGTNVTTDNPGGDGAEPLFEWIHNLASWRERQGMTGGEDNEDSELMREWFDATGAVVMGRMMYDTGEEFWGDNPPFRTPVFVLTHRPRPTLVKEGGTTFTFVTDGIHSALDRAKAAADDRNVDIAGGASTVQQYLREGLIDELQLHVVPALLGDGLRLFEELDKDLGTTRRPRPIEPIRVVHTPLAVHLKYRFLKR</sequence>
<evidence type="ECO:0000313" key="2">
    <source>
        <dbReference type="EMBL" id="MDH6215367.1"/>
    </source>
</evidence>
<feature type="domain" description="Bacterial bifunctional deaminase-reductase C-terminal" evidence="1">
    <location>
        <begin position="6"/>
        <end position="182"/>
    </location>
</feature>
<dbReference type="EMBL" id="JARXVH010000004">
    <property type="protein sequence ID" value="MDH6215367.1"/>
    <property type="molecule type" value="Genomic_DNA"/>
</dbReference>
<protein>
    <submittedName>
        <fullName evidence="2">Dihydrofolate reductase</fullName>
    </submittedName>
</protein>
<dbReference type="SUPFAM" id="SSF53597">
    <property type="entry name" value="Dihydrofolate reductase-like"/>
    <property type="match status" value="1"/>
</dbReference>
<dbReference type="PANTHER" id="PTHR38011:SF12">
    <property type="entry name" value="BIFUNCTIONAL DEAMINASE-REDUCTASE DOMAIN PROTEIN"/>
    <property type="match status" value="1"/>
</dbReference>
<comment type="caution">
    <text evidence="2">The sequence shown here is derived from an EMBL/GenBank/DDBJ whole genome shotgun (WGS) entry which is preliminary data.</text>
</comment>
<keyword evidence="3" id="KW-1185">Reference proteome</keyword>
<accession>A0ABT6LGE3</accession>
<dbReference type="Pfam" id="PF01872">
    <property type="entry name" value="RibD_C"/>
    <property type="match status" value="1"/>
</dbReference>
<dbReference type="Proteomes" id="UP001160499">
    <property type="component" value="Unassembled WGS sequence"/>
</dbReference>
<evidence type="ECO:0000313" key="3">
    <source>
        <dbReference type="Proteomes" id="UP001160499"/>
    </source>
</evidence>
<name>A0ABT6LGE3_9ACTN</name>
<dbReference type="InterPro" id="IPR024072">
    <property type="entry name" value="DHFR-like_dom_sf"/>
</dbReference>